<evidence type="ECO:0000259" key="1">
    <source>
        <dbReference type="Pfam" id="PF06985"/>
    </source>
</evidence>
<dbReference type="Proteomes" id="UP000184330">
    <property type="component" value="Unassembled WGS sequence"/>
</dbReference>
<reference evidence="2 3" key="1">
    <citation type="submission" date="2016-03" db="EMBL/GenBank/DDBJ databases">
        <authorList>
            <person name="Ploux O."/>
        </authorList>
    </citation>
    <scope>NUCLEOTIDE SEQUENCE [LARGE SCALE GENOMIC DNA]</scope>
    <source>
        <strain evidence="2 3">UAMH 11012</strain>
    </source>
</reference>
<accession>A0A1L7XMY4</accession>
<dbReference type="AlphaFoldDB" id="A0A1L7XMY4"/>
<dbReference type="InterPro" id="IPR052895">
    <property type="entry name" value="HetReg/Transcr_Mod"/>
</dbReference>
<dbReference type="STRING" id="576137.A0A1L7XMY4"/>
<feature type="domain" description="Heterokaryon incompatibility" evidence="1">
    <location>
        <begin position="50"/>
        <end position="185"/>
    </location>
</feature>
<evidence type="ECO:0000313" key="3">
    <source>
        <dbReference type="Proteomes" id="UP000184330"/>
    </source>
</evidence>
<keyword evidence="3" id="KW-1185">Reference proteome</keyword>
<dbReference type="Pfam" id="PF06985">
    <property type="entry name" value="HET"/>
    <property type="match status" value="1"/>
</dbReference>
<gene>
    <name evidence="2" type="ORF">PAC_16198</name>
</gene>
<dbReference type="InterPro" id="IPR010730">
    <property type="entry name" value="HET"/>
</dbReference>
<organism evidence="2 3">
    <name type="scientific">Phialocephala subalpina</name>
    <dbReference type="NCBI Taxonomy" id="576137"/>
    <lineage>
        <taxon>Eukaryota</taxon>
        <taxon>Fungi</taxon>
        <taxon>Dikarya</taxon>
        <taxon>Ascomycota</taxon>
        <taxon>Pezizomycotina</taxon>
        <taxon>Leotiomycetes</taxon>
        <taxon>Helotiales</taxon>
        <taxon>Mollisiaceae</taxon>
        <taxon>Phialocephala</taxon>
        <taxon>Phialocephala fortinii species complex</taxon>
    </lineage>
</organism>
<evidence type="ECO:0000313" key="2">
    <source>
        <dbReference type="EMBL" id="CZR66297.1"/>
    </source>
</evidence>
<sequence length="590" mass="67929">MAASIQFTYPPIDTDRGEIRLLNINPGKQGDDLVLSFEVLRVEDDSKVDFDAISYRWESQANTQLFLASLQPYFLTDSQRRVIQDLRYTDCIRRIWIDAICIDQGNITERSQQIQLMRIIYSKARHVCIWLNYGLDRDSLVYHQFLRLEHELDYFTMLEGGVDFWDPICNIFEHEYFRRVWVQQEISSAARLSLQCRKTVLPLACLIPFLRAWEELRSMHSADEFGQRTTYGNEPMDLLEVLCRSRELACTDQRDIVYGLMFLSHGWRQFDLIADYTLPVSEVYRQAMIACFTVYGTLAFLEHANFSYDCHKAIMDRTPSWVPDFRKKSQRQPRRNLWLRQDKGVPLRQDYSHLARFSGHLLYTCGAKIADIEQCFDFWSQNGGVLDVSVHTFAQSFNQIIEESRLPVARKNRTLRLVWLLTEAASPSPNGLGDEEFVEAAGFFANCFEPPADDLRQEKTPLTLNQLRGGISRHNDLGELDAEGDEAEDLFSTVSVMLMNLCYLQAERATPFICAAGSIGLASLETRLGDEIWLIPTCPRPIVLRPKDGKHSVLGRAWYEDDMTWNESLGACDSGCSEAFVNARTEICLK</sequence>
<name>A0A1L7XMY4_9HELO</name>
<dbReference type="PANTHER" id="PTHR24148:SF64">
    <property type="entry name" value="HETEROKARYON INCOMPATIBILITY DOMAIN-CONTAINING PROTEIN"/>
    <property type="match status" value="1"/>
</dbReference>
<dbReference type="PANTHER" id="PTHR24148">
    <property type="entry name" value="ANKYRIN REPEAT DOMAIN-CONTAINING PROTEIN 39 HOMOLOG-RELATED"/>
    <property type="match status" value="1"/>
</dbReference>
<protein>
    <recommendedName>
        <fullName evidence="1">Heterokaryon incompatibility domain-containing protein</fullName>
    </recommendedName>
</protein>
<proteinExistence type="predicted"/>
<dbReference type="EMBL" id="FJOG01000036">
    <property type="protein sequence ID" value="CZR66297.1"/>
    <property type="molecule type" value="Genomic_DNA"/>
</dbReference>
<dbReference type="OrthoDB" id="3553147at2759"/>